<dbReference type="Proteomes" id="UP000230392">
    <property type="component" value="Unassembled WGS sequence"/>
</dbReference>
<name>A0A2G9Y8U2_9BACT</name>
<sequence>MDLAEIEKEFKKDLPDFRPGDEVALHLKVVESGKERTQVFKGTVIARRGKGTGATVTVRKVSYGEGVERIVPLYGPVLKKLEVLSQGDRHRARLYHLRNTLK</sequence>
<comment type="similarity">
    <text evidence="1 4">Belongs to the bacterial ribosomal protein bL19 family.</text>
</comment>
<dbReference type="NCBIfam" id="TIGR01024">
    <property type="entry name" value="rplS_bact"/>
    <property type="match status" value="1"/>
</dbReference>
<evidence type="ECO:0000256" key="2">
    <source>
        <dbReference type="ARBA" id="ARBA00022980"/>
    </source>
</evidence>
<dbReference type="GO" id="GO:0022625">
    <property type="term" value="C:cytosolic large ribosomal subunit"/>
    <property type="evidence" value="ECO:0007669"/>
    <property type="project" value="TreeGrafter"/>
</dbReference>
<evidence type="ECO:0000256" key="4">
    <source>
        <dbReference type="RuleBase" id="RU000559"/>
    </source>
</evidence>
<dbReference type="AlphaFoldDB" id="A0A2G9Y8U2"/>
<dbReference type="PANTHER" id="PTHR15680">
    <property type="entry name" value="RIBOSOMAL PROTEIN L19"/>
    <property type="match status" value="1"/>
</dbReference>
<dbReference type="GO" id="GO:0006412">
    <property type="term" value="P:translation"/>
    <property type="evidence" value="ECO:0007669"/>
    <property type="project" value="InterPro"/>
</dbReference>
<dbReference type="InterPro" id="IPR038657">
    <property type="entry name" value="Ribosomal_bL19_sf"/>
</dbReference>
<evidence type="ECO:0000313" key="6">
    <source>
        <dbReference type="Proteomes" id="UP000230392"/>
    </source>
</evidence>
<dbReference type="EMBL" id="PCRF01000262">
    <property type="protein sequence ID" value="PIP15635.1"/>
    <property type="molecule type" value="Genomic_DNA"/>
</dbReference>
<dbReference type="Gene3D" id="2.30.30.790">
    <property type="match status" value="1"/>
</dbReference>
<accession>A0A2G9Y8U2</accession>
<proteinExistence type="inferred from homology"/>
<dbReference type="PRINTS" id="PR00061">
    <property type="entry name" value="RIBOSOMALL19"/>
</dbReference>
<dbReference type="PANTHER" id="PTHR15680:SF9">
    <property type="entry name" value="LARGE RIBOSOMAL SUBUNIT PROTEIN BL19M"/>
    <property type="match status" value="1"/>
</dbReference>
<dbReference type="SUPFAM" id="SSF50104">
    <property type="entry name" value="Translation proteins SH3-like domain"/>
    <property type="match status" value="1"/>
</dbReference>
<keyword evidence="3 4" id="KW-0687">Ribonucleoprotein</keyword>
<evidence type="ECO:0000256" key="3">
    <source>
        <dbReference type="ARBA" id="ARBA00023274"/>
    </source>
</evidence>
<dbReference type="Pfam" id="PF01245">
    <property type="entry name" value="Ribosomal_L19"/>
    <property type="match status" value="1"/>
</dbReference>
<dbReference type="InterPro" id="IPR001857">
    <property type="entry name" value="Ribosomal_bL19"/>
</dbReference>
<evidence type="ECO:0000256" key="1">
    <source>
        <dbReference type="ARBA" id="ARBA00005781"/>
    </source>
</evidence>
<evidence type="ECO:0000313" key="5">
    <source>
        <dbReference type="EMBL" id="PIP15635.1"/>
    </source>
</evidence>
<gene>
    <name evidence="5" type="primary">rplS</name>
    <name evidence="5" type="ORF">COX46_05395</name>
</gene>
<protein>
    <recommendedName>
        <fullName evidence="4">50S ribosomal protein L19</fullName>
    </recommendedName>
</protein>
<keyword evidence="2 5" id="KW-0689">Ribosomal protein</keyword>
<organism evidence="5 6">
    <name type="scientific">bacterium (Candidatus Ratteibacteria) CG23_combo_of_CG06-09_8_20_14_all_48_7</name>
    <dbReference type="NCBI Taxonomy" id="2014292"/>
    <lineage>
        <taxon>Bacteria</taxon>
        <taxon>Candidatus Ratteibacteria</taxon>
    </lineage>
</organism>
<comment type="caution">
    <text evidence="5">The sequence shown here is derived from an EMBL/GenBank/DDBJ whole genome shotgun (WGS) entry which is preliminary data.</text>
</comment>
<dbReference type="GO" id="GO:0003735">
    <property type="term" value="F:structural constituent of ribosome"/>
    <property type="evidence" value="ECO:0007669"/>
    <property type="project" value="InterPro"/>
</dbReference>
<reference evidence="5 6" key="1">
    <citation type="submission" date="2017-09" db="EMBL/GenBank/DDBJ databases">
        <title>Depth-based differentiation of microbial function through sediment-hosted aquifers and enrichment of novel symbionts in the deep terrestrial subsurface.</title>
        <authorList>
            <person name="Probst A.J."/>
            <person name="Ladd B."/>
            <person name="Jarett J.K."/>
            <person name="Geller-Mcgrath D.E."/>
            <person name="Sieber C.M."/>
            <person name="Emerson J.B."/>
            <person name="Anantharaman K."/>
            <person name="Thomas B.C."/>
            <person name="Malmstrom R."/>
            <person name="Stieglmeier M."/>
            <person name="Klingl A."/>
            <person name="Woyke T."/>
            <person name="Ryan C.M."/>
            <person name="Banfield J.F."/>
        </authorList>
    </citation>
    <scope>NUCLEOTIDE SEQUENCE [LARGE SCALE GENOMIC DNA]</scope>
    <source>
        <strain evidence="5">CG23_combo_of_CG06-09_8_20_14_all_48_7</strain>
    </source>
</reference>
<dbReference type="InterPro" id="IPR008991">
    <property type="entry name" value="Translation_prot_SH3-like_sf"/>
</dbReference>
<comment type="function">
    <text evidence="4">This protein is located at the 30S-50S ribosomal subunit interface and may play a role in the structure and function of the aminoacyl-tRNA binding site.</text>
</comment>